<reference evidence="1 2" key="2">
    <citation type="journal article" date="2012" name="Stand. Genomic Sci.">
        <title>Complete genome sequence of the aquatic bacterium Runella slithyformis type strain (LSU 4(T)).</title>
        <authorList>
            <person name="Copeland A."/>
            <person name="Zhang X."/>
            <person name="Misra M."/>
            <person name="Lapidus A."/>
            <person name="Nolan M."/>
            <person name="Lucas S."/>
            <person name="Deshpande S."/>
            <person name="Cheng J.F."/>
            <person name="Tapia R."/>
            <person name="Goodwin L.A."/>
            <person name="Pitluck S."/>
            <person name="Liolios K."/>
            <person name="Pagani I."/>
            <person name="Ivanova N."/>
            <person name="Mikhailova N."/>
            <person name="Pati A."/>
            <person name="Chen A."/>
            <person name="Palaniappan K."/>
            <person name="Land M."/>
            <person name="Hauser L."/>
            <person name="Pan C."/>
            <person name="Jeffries C.D."/>
            <person name="Detter J.C."/>
            <person name="Brambilla E.M."/>
            <person name="Rohde M."/>
            <person name="Djao O.D."/>
            <person name="Goker M."/>
            <person name="Sikorski J."/>
            <person name="Tindall B.J."/>
            <person name="Woyke T."/>
            <person name="Bristow J."/>
            <person name="Eisen J.A."/>
            <person name="Markowitz V."/>
            <person name="Hugenholtz P."/>
            <person name="Kyrpides N.C."/>
            <person name="Klenk H.P."/>
            <person name="Mavromatis K."/>
        </authorList>
    </citation>
    <scope>NUCLEOTIDE SEQUENCE [LARGE SCALE GENOMIC DNA]</scope>
    <source>
        <strain evidence="2">ATCC 29530 / DSM 19594 / LMG 11500 / NCIMB 11436 / LSU 4</strain>
    </source>
</reference>
<evidence type="ECO:0000313" key="1">
    <source>
        <dbReference type="EMBL" id="AEI50707.1"/>
    </source>
</evidence>
<dbReference type="KEGG" id="rsi:Runsl_4378"/>
<accession>A0A7U3ZNZ4</accession>
<protein>
    <recommendedName>
        <fullName evidence="3">Ankyrin repeat domain-containing protein</fullName>
    </recommendedName>
</protein>
<reference evidence="2" key="1">
    <citation type="submission" date="2011-06" db="EMBL/GenBank/DDBJ databases">
        <title>The complete genome of chromosome of Runella slithyformis DSM 19594.</title>
        <authorList>
            <consortium name="US DOE Joint Genome Institute (JGI-PGF)"/>
            <person name="Lucas S."/>
            <person name="Han J."/>
            <person name="Lapidus A."/>
            <person name="Bruce D."/>
            <person name="Goodwin L."/>
            <person name="Pitluck S."/>
            <person name="Peters L."/>
            <person name="Kyrpides N."/>
            <person name="Mavromatis K."/>
            <person name="Ivanova N."/>
            <person name="Ovchinnikova G."/>
            <person name="Zhang X."/>
            <person name="Misra M."/>
            <person name="Detter J.C."/>
            <person name="Tapia R."/>
            <person name="Han C."/>
            <person name="Land M."/>
            <person name="Hauser L."/>
            <person name="Markowitz V."/>
            <person name="Cheng J.-F."/>
            <person name="Hugenholtz P."/>
            <person name="Woyke T."/>
            <person name="Wu D."/>
            <person name="Tindall B."/>
            <person name="Faehrich R."/>
            <person name="Brambilla E."/>
            <person name="Klenk H.-P."/>
            <person name="Eisen J.A."/>
        </authorList>
    </citation>
    <scope>NUCLEOTIDE SEQUENCE [LARGE SCALE GENOMIC DNA]</scope>
    <source>
        <strain evidence="2">ATCC 29530 / DSM 19594 / LMG 11500 / NCIMB 11436 / LSU 4</strain>
    </source>
</reference>
<name>A0A7U3ZNZ4_RUNSL</name>
<dbReference type="Proteomes" id="UP000000493">
    <property type="component" value="Chromosome"/>
</dbReference>
<evidence type="ECO:0000313" key="2">
    <source>
        <dbReference type="Proteomes" id="UP000000493"/>
    </source>
</evidence>
<dbReference type="SUPFAM" id="SSF48403">
    <property type="entry name" value="Ankyrin repeat"/>
    <property type="match status" value="1"/>
</dbReference>
<keyword evidence="2" id="KW-1185">Reference proteome</keyword>
<proteinExistence type="predicted"/>
<evidence type="ECO:0008006" key="3">
    <source>
        <dbReference type="Google" id="ProtNLM"/>
    </source>
</evidence>
<gene>
    <name evidence="1" type="ordered locus">Runsl_4378</name>
</gene>
<dbReference type="RefSeq" id="WP_013930000.1">
    <property type="nucleotide sequence ID" value="NC_015703.1"/>
</dbReference>
<sequence>MDTNRQTKIELLAGDGKLDQLQQLLGQSYTQFEIDMALENAIAYSKLQTADFLLKLGAQFSNNEYQGVYYAVHNNELEGLKYSIQKGVDINVNNGMLINTSIITATNTKNISIVRWLIENGADTKYLTNDSIAIVEKFGTSALKELIKDF</sequence>
<dbReference type="EMBL" id="CP002859">
    <property type="protein sequence ID" value="AEI50707.1"/>
    <property type="molecule type" value="Genomic_DNA"/>
</dbReference>
<dbReference type="Gene3D" id="1.25.40.20">
    <property type="entry name" value="Ankyrin repeat-containing domain"/>
    <property type="match status" value="1"/>
</dbReference>
<dbReference type="InterPro" id="IPR036770">
    <property type="entry name" value="Ankyrin_rpt-contain_sf"/>
</dbReference>
<organism evidence="1 2">
    <name type="scientific">Runella slithyformis (strain ATCC 29530 / DSM 19594 / LMG 11500 / NCIMB 11436 / LSU 4)</name>
    <dbReference type="NCBI Taxonomy" id="761193"/>
    <lineage>
        <taxon>Bacteria</taxon>
        <taxon>Pseudomonadati</taxon>
        <taxon>Bacteroidota</taxon>
        <taxon>Cytophagia</taxon>
        <taxon>Cytophagales</taxon>
        <taxon>Spirosomataceae</taxon>
        <taxon>Runella</taxon>
    </lineage>
</organism>
<dbReference type="AlphaFoldDB" id="A0A7U3ZNZ4"/>